<keyword evidence="1" id="KW-0732">Signal</keyword>
<keyword evidence="2" id="KW-1015">Disulfide bond</keyword>
<dbReference type="Pfam" id="PF13385">
    <property type="entry name" value="Laminin_G_3"/>
    <property type="match status" value="1"/>
</dbReference>
<evidence type="ECO:0000313" key="6">
    <source>
        <dbReference type="Proteomes" id="UP000247476"/>
    </source>
</evidence>
<evidence type="ECO:0000313" key="5">
    <source>
        <dbReference type="EMBL" id="PYI53345.1"/>
    </source>
</evidence>
<dbReference type="InterPro" id="IPR003343">
    <property type="entry name" value="Big_2"/>
</dbReference>
<keyword evidence="6" id="KW-1185">Reference proteome</keyword>
<feature type="domain" description="BIG2" evidence="4">
    <location>
        <begin position="507"/>
        <end position="584"/>
    </location>
</feature>
<evidence type="ECO:0000256" key="1">
    <source>
        <dbReference type="ARBA" id="ARBA00022729"/>
    </source>
</evidence>
<dbReference type="SMART" id="SM00560">
    <property type="entry name" value="LamGL"/>
    <property type="match status" value="1"/>
</dbReference>
<dbReference type="Proteomes" id="UP000247476">
    <property type="component" value="Unassembled WGS sequence"/>
</dbReference>
<dbReference type="EMBL" id="QJVJ01000007">
    <property type="protein sequence ID" value="PYI53345.1"/>
    <property type="molecule type" value="Genomic_DNA"/>
</dbReference>
<gene>
    <name evidence="5" type="ORF">DLM86_16290</name>
</gene>
<dbReference type="InterPro" id="IPR008964">
    <property type="entry name" value="Invasin/intimin_cell_adhesion"/>
</dbReference>
<dbReference type="PANTHER" id="PTHR42535">
    <property type="entry name" value="OOKINETE PROTEIN, PUTATIVE-RELATED"/>
    <property type="match status" value="1"/>
</dbReference>
<dbReference type="Gene3D" id="2.60.40.1080">
    <property type="match status" value="3"/>
</dbReference>
<accession>A0A2V5K284</accession>
<dbReference type="Gene3D" id="2.60.120.200">
    <property type="match status" value="1"/>
</dbReference>
<dbReference type="SMART" id="SM00635">
    <property type="entry name" value="BID_2"/>
    <property type="match status" value="3"/>
</dbReference>
<reference evidence="5 6" key="1">
    <citation type="submission" date="2018-05" db="EMBL/GenBank/DDBJ databases">
        <title>Paenibacillus flagellatus sp. nov., isolated from selenium mineral soil.</title>
        <authorList>
            <person name="Dai X."/>
        </authorList>
    </citation>
    <scope>NUCLEOTIDE SEQUENCE [LARGE SCALE GENOMIC DNA]</scope>
    <source>
        <strain evidence="5 6">DXL2</strain>
    </source>
</reference>
<sequence length="1928" mass="205147">MPVHHPKRPHVPAASASARSGRGRGVYISKGVKMMKMRKIRRWTASALVAGMLLAPWAGLVPAVPVPVAHAAELGANLLAGDFDTAFNSGVNPFVPLSANTGGVTQTVYGSGGGYAVEFRDTTAFGPGGAPNGGSAFHATLGASAALVERINEVYDQPVGGTPAAFVLAFKAERTAASSAPVPSGIQAAIEFGNHDGSLIPRFPTGQPSLFYTDAYGNDEPAGSETFETVNETDVPGLKFVVTPNGGARNITSLRLMFGVRVDTGGTDEAFAVDDIAVYEVPYVPGPNTPVQGLIAHWDFDQVNGNTVADLSGNGHTATVVNAVPTASGRIGNGLDFNGTNAYVNGGPASAYNLTDAFTVAMWIRPESQPLSSRHRFISWTDGFRATGSGFEFGFEANGTRFQYMLKNDATHEVASNYFAQTTRWGKWMHVAATWDRQSKIVSLYTDGKLAGKGTFTGPLPVPNGSMLIGRGEEAFHKGVIDEVKLFNKALTETEIQAIYNDLPPIPVTGVAMSKSAMTIAVGSSDMLDYTITPHNAKDLAVSWSNPNPAVAAIDEYGKVTGLSEGSTTIAVKTRDGGFTAQTHIDVVYRHPTGLTLNKTALALAEWKTERLIASVLPADATDKTVLWSSSDPDVATVDAKGIVRGVRAGQAVITATTRDGGFTATAQATVTKTAIAGIALNKTAATIPLAGSDTLTATVQPANATHKDRIRWSTSDASVAEVDQTGIVTARRSGSAVITATAEDGGMTASATVTVPASGAGIWSRTFVLRDYMDVYEFPEELLDYPLVFPADTVKKNGLKLTDSSGTPVEHELADVEENAQGFLTSATLRFRTGLPKKGISGFVLDYDPAYDYAASSAARVTVTDNHDQTATLSANGQHIRVPYGTVAFGSGADVATVKAPILAISRDGVNWAGAGTLQAPAGIKALSVTGRVAEQGPLSLAYEVSYAFTGGRSYTVVLTVRHNEKHVTVDETIAGFAPDDKTYFKFSMKNGIDPDGRLVVSNNGYTSSYSGKFDDKLSPAGKLPYELGLYSVNNYGVMRATAFWKDDGANALLFSLYRNEDWKTSRRFYYGSAGEHNLNFFSAGGDKYMITRLEGQERHWALGLIDRNEVIVKGSTNGYTGLSWLANSSFSGYAFASNWGAGPEVRLFQKLTEYSLNKLKDRVLDWEEQPGLRLDLPASETEMSANETVSFKDWNDFNRRYKFEPYVERYLDGSYSQRNDRNMVAQYANSRWSWTPAQRQQARAHLAFNAYLTAGDINFPHTSMLAGHANFIIDGKQALAVTAGAFPEHPDAGYWKQEFMDFYNEWLTYYTRSANPAANARGGRWYENAATYSMASLVPALSAYAGLKQLDGTDLFDHPKFREWIAWNIAILVPTEGGVRQLPPQGAHAMDKDLPGGEFDKVFAALAVALKESANPDNVRLGDQLIWSKSKGTQGVNPQLRSTLFRDYGAVMRYDFGGPHEAYVNVQQLTGGGYRWSTDANGTVLYAAKGKRQSWVDAETSGDSLNVRLLPAFVPDGSNASLRDHATDGVLYDFDFAQYYRAEGRGAPYLGRGVMMVRDDFLALYDDMAGTASGTFYWNNSGYRYRGEDPNLYAVKEGPGDELHIVAPAPLTVSAATYGAVVNGGEYVFAAGSDEAALNVNTGGGVVFQGRTGYAGPGGLALFEGTKIGLGGFAIERSGGDFGISAKAVDPSTITGRLAGKSGGTVTITPPAGFAAERAEVTVEGAVVPSVAVGGTISFPVQIAQSEGTKSYTIRTGAPALFADGFEDGNADGWSATAGAWTVTSTVYGGVLRQSDPGGGSIVAGDAGWTDYAARVVVTPTGAGGKFDLLGRYTDGNHFYFLQLSEPDGKLKLYRKAAGAVALLASAPYAAQPGQRLTLQLAFSGTSVSGSVNGNRLLQTTDGTLASGKIGLRASATADFDDVAVY</sequence>
<feature type="domain" description="BIG2" evidence="4">
    <location>
        <begin position="675"/>
        <end position="753"/>
    </location>
</feature>
<dbReference type="Pfam" id="PF02368">
    <property type="entry name" value="Big_2"/>
    <property type="match status" value="3"/>
</dbReference>
<dbReference type="PANTHER" id="PTHR42535:SF2">
    <property type="entry name" value="CHROMOSOME UNDETERMINED SCAFFOLD_146, WHOLE GENOME SHOTGUN SEQUENCE"/>
    <property type="match status" value="1"/>
</dbReference>
<evidence type="ECO:0000256" key="2">
    <source>
        <dbReference type="ARBA" id="ARBA00023157"/>
    </source>
</evidence>
<organism evidence="5 6">
    <name type="scientific">Paenibacillus flagellatus</name>
    <dbReference type="NCBI Taxonomy" id="2211139"/>
    <lineage>
        <taxon>Bacteria</taxon>
        <taxon>Bacillati</taxon>
        <taxon>Bacillota</taxon>
        <taxon>Bacilli</taxon>
        <taxon>Bacillales</taxon>
        <taxon>Paenibacillaceae</taxon>
        <taxon>Paenibacillus</taxon>
    </lineage>
</organism>
<evidence type="ECO:0000259" key="3">
    <source>
        <dbReference type="SMART" id="SM00560"/>
    </source>
</evidence>
<evidence type="ECO:0008006" key="7">
    <source>
        <dbReference type="Google" id="ProtNLM"/>
    </source>
</evidence>
<comment type="caution">
    <text evidence="5">The sequence shown here is derived from an EMBL/GenBank/DDBJ whole genome shotgun (WGS) entry which is preliminary data.</text>
</comment>
<protein>
    <recommendedName>
        <fullName evidence="7">LamG-like jellyroll fold domain-containing protein</fullName>
    </recommendedName>
</protein>
<feature type="domain" description="BIG2" evidence="4">
    <location>
        <begin position="591"/>
        <end position="668"/>
    </location>
</feature>
<evidence type="ECO:0000259" key="4">
    <source>
        <dbReference type="SMART" id="SM00635"/>
    </source>
</evidence>
<dbReference type="InterPro" id="IPR013320">
    <property type="entry name" value="ConA-like_dom_sf"/>
</dbReference>
<feature type="domain" description="LamG-like jellyroll fold" evidence="3">
    <location>
        <begin position="356"/>
        <end position="494"/>
    </location>
</feature>
<name>A0A2V5K284_9BACL</name>
<dbReference type="Gene3D" id="2.60.120.560">
    <property type="entry name" value="Exo-inulinase, domain 1"/>
    <property type="match status" value="1"/>
</dbReference>
<dbReference type="SUPFAM" id="SSF49373">
    <property type="entry name" value="Invasin/intimin cell-adhesion fragments"/>
    <property type="match status" value="3"/>
</dbReference>
<dbReference type="InterPro" id="IPR006558">
    <property type="entry name" value="LamG-like"/>
</dbReference>
<proteinExistence type="predicted"/>
<dbReference type="SUPFAM" id="SSF49899">
    <property type="entry name" value="Concanavalin A-like lectins/glucanases"/>
    <property type="match status" value="1"/>
</dbReference>